<dbReference type="AlphaFoldDB" id="A0AAX6MYA4"/>
<comment type="caution">
    <text evidence="2">The sequence shown here is derived from an EMBL/GenBank/DDBJ whole genome shotgun (WGS) entry which is preliminary data.</text>
</comment>
<sequence length="229" mass="25263">MAPVTEFITLALKPDLPAAEATSILETTASTLVAQPGCLRVRTSRTHEDASDARIFVDWENVTAHRAFEKTEAYAPFKARVRDAVAAPPQRPYHVEFDPFPPAVLANSGTAAKTPVAEVLHIWFPAEYSDDSRRRSADTVREFTRNMLQFADGMTGEWALGWSVERDIDHDGAPSSVLVLVLGWVTVEAHMKARDHPEFAKNIPLLKNLEGLKGLEMKHVSTTTVEASS</sequence>
<name>A0AAX6MYA4_9PEZI</name>
<feature type="domain" description="ABM" evidence="1">
    <location>
        <begin position="4"/>
        <end position="94"/>
    </location>
</feature>
<dbReference type="Proteomes" id="UP001369815">
    <property type="component" value="Unassembled WGS sequence"/>
</dbReference>
<proteinExistence type="predicted"/>
<dbReference type="EMBL" id="JBANMG010000001">
    <property type="protein sequence ID" value="KAK6957650.1"/>
    <property type="molecule type" value="Genomic_DNA"/>
</dbReference>
<dbReference type="Gene3D" id="3.30.70.100">
    <property type="match status" value="2"/>
</dbReference>
<evidence type="ECO:0000259" key="1">
    <source>
        <dbReference type="PROSITE" id="PS51725"/>
    </source>
</evidence>
<evidence type="ECO:0000313" key="2">
    <source>
        <dbReference type="EMBL" id="KAK6957650.1"/>
    </source>
</evidence>
<keyword evidence="3" id="KW-1185">Reference proteome</keyword>
<accession>A0AAX6MYA4</accession>
<reference evidence="2 3" key="1">
    <citation type="journal article" date="2024" name="Front Chem Biol">
        <title>Unveiling the potential of Daldinia eschscholtzii MFLUCC 19-0629 through bioactivity and bioinformatics studies for enhanced sustainable agriculture production.</title>
        <authorList>
            <person name="Brooks S."/>
            <person name="Weaver J.A."/>
            <person name="Klomchit A."/>
            <person name="Alharthi S.A."/>
            <person name="Onlamun T."/>
            <person name="Nurani R."/>
            <person name="Vong T.K."/>
            <person name="Alberti F."/>
            <person name="Greco C."/>
        </authorList>
    </citation>
    <scope>NUCLEOTIDE SEQUENCE [LARGE SCALE GENOMIC DNA]</scope>
    <source>
        <strain evidence="2">MFLUCC 19-0629</strain>
    </source>
</reference>
<dbReference type="InterPro" id="IPR007138">
    <property type="entry name" value="ABM_dom"/>
</dbReference>
<dbReference type="InterPro" id="IPR011008">
    <property type="entry name" value="Dimeric_a/b-barrel"/>
</dbReference>
<organism evidence="2 3">
    <name type="scientific">Daldinia eschscholtzii</name>
    <dbReference type="NCBI Taxonomy" id="292717"/>
    <lineage>
        <taxon>Eukaryota</taxon>
        <taxon>Fungi</taxon>
        <taxon>Dikarya</taxon>
        <taxon>Ascomycota</taxon>
        <taxon>Pezizomycotina</taxon>
        <taxon>Sordariomycetes</taxon>
        <taxon>Xylariomycetidae</taxon>
        <taxon>Xylariales</taxon>
        <taxon>Hypoxylaceae</taxon>
        <taxon>Daldinia</taxon>
    </lineage>
</organism>
<dbReference type="PROSITE" id="PS51725">
    <property type="entry name" value="ABM"/>
    <property type="match status" value="1"/>
</dbReference>
<dbReference type="SUPFAM" id="SSF54909">
    <property type="entry name" value="Dimeric alpha+beta barrel"/>
    <property type="match status" value="1"/>
</dbReference>
<evidence type="ECO:0000313" key="3">
    <source>
        <dbReference type="Proteomes" id="UP001369815"/>
    </source>
</evidence>
<dbReference type="Pfam" id="PF03992">
    <property type="entry name" value="ABM"/>
    <property type="match status" value="1"/>
</dbReference>
<gene>
    <name evidence="2" type="ORF">Daesc_000437</name>
</gene>
<protein>
    <recommendedName>
        <fullName evidence="1">ABM domain-containing protein</fullName>
    </recommendedName>
</protein>